<gene>
    <name evidence="1" type="ORF">J41TS12_36970</name>
</gene>
<reference evidence="1 2" key="1">
    <citation type="submission" date="2021-03" db="EMBL/GenBank/DDBJ databases">
        <title>Antimicrobial resistance genes in bacteria isolated from Japanese honey, and their potential for conferring macrolide and lincosamide resistance in the American foulbrood pathogen Paenibacillus larvae.</title>
        <authorList>
            <person name="Okamoto M."/>
            <person name="Kumagai M."/>
            <person name="Kanamori H."/>
            <person name="Takamatsu D."/>
        </authorList>
    </citation>
    <scope>NUCLEOTIDE SEQUENCE [LARGE SCALE GENOMIC DNA]</scope>
    <source>
        <strain evidence="1 2">J41TS12</strain>
    </source>
</reference>
<accession>A0A919XUU2</accession>
<keyword evidence="2" id="KW-1185">Reference proteome</keyword>
<name>A0A919XUU2_9BACL</name>
<sequence>MYLTSEERQKIILKLTHQQKSALQVFSKISQKSYFANVLASHKGTERYVFEGFIDHGVVKNTVTCLCGKSLRYEFILRDVHDNRLISLGRTHFQRELDIPDHIARLVTKGLHIINIELDEILYRFENNEIELPESILSHIHQIELPMEIQCLRNAQLPLLGRHKEYLFDHTKKYRLPKKPLPQNDEKKSEIRTNKDYYKEFVEKYGQAIEEYFQKKETPSDYLCRKERRLRSITYHSVYAIVDYLIDIKNLEKSTIFVDHPAIGYVKGYLSGNPDKYKIRPSSEGCHEEEYKYVALPGQ</sequence>
<proteinExistence type="predicted"/>
<dbReference type="RefSeq" id="WP_212941339.1">
    <property type="nucleotide sequence ID" value="NZ_BORR01000015.1"/>
</dbReference>
<evidence type="ECO:0000313" key="2">
    <source>
        <dbReference type="Proteomes" id="UP000681162"/>
    </source>
</evidence>
<dbReference type="AlphaFoldDB" id="A0A919XUU2"/>
<organism evidence="1 2">
    <name type="scientific">Paenibacillus antibioticophila</name>
    <dbReference type="NCBI Taxonomy" id="1274374"/>
    <lineage>
        <taxon>Bacteria</taxon>
        <taxon>Bacillati</taxon>
        <taxon>Bacillota</taxon>
        <taxon>Bacilli</taxon>
        <taxon>Bacillales</taxon>
        <taxon>Paenibacillaceae</taxon>
        <taxon>Paenibacillus</taxon>
    </lineage>
</organism>
<dbReference type="Proteomes" id="UP000681162">
    <property type="component" value="Unassembled WGS sequence"/>
</dbReference>
<protein>
    <submittedName>
        <fullName evidence="1">Uncharacterized protein</fullName>
    </submittedName>
</protein>
<evidence type="ECO:0000313" key="1">
    <source>
        <dbReference type="EMBL" id="GIO38836.1"/>
    </source>
</evidence>
<dbReference type="EMBL" id="BORR01000015">
    <property type="protein sequence ID" value="GIO38836.1"/>
    <property type="molecule type" value="Genomic_DNA"/>
</dbReference>
<comment type="caution">
    <text evidence="1">The sequence shown here is derived from an EMBL/GenBank/DDBJ whole genome shotgun (WGS) entry which is preliminary data.</text>
</comment>